<dbReference type="EMBL" id="JBHTAC010000013">
    <property type="protein sequence ID" value="MFC7243831.1"/>
    <property type="molecule type" value="Genomic_DNA"/>
</dbReference>
<sequence>MSTPARRGDRGSAAIELAILVPSVLLFFAAVIVGGRYSLARQAGEAAAYDAARTASLARTEGDARSQAETAARNSYLAAGLTCDPLDAELVDPSGFQQPVGVAATVTVRVVCELQFADIAMPGVPGSFVIESSFTSPLDTYRSRT</sequence>
<dbReference type="Proteomes" id="UP001596392">
    <property type="component" value="Unassembled WGS sequence"/>
</dbReference>
<evidence type="ECO:0000313" key="4">
    <source>
        <dbReference type="Proteomes" id="UP001596392"/>
    </source>
</evidence>
<keyword evidence="1" id="KW-0472">Membrane</keyword>
<evidence type="ECO:0000313" key="3">
    <source>
        <dbReference type="EMBL" id="MFC7243831.1"/>
    </source>
</evidence>
<keyword evidence="1" id="KW-1133">Transmembrane helix</keyword>
<accession>A0ABW2GZM1</accession>
<protein>
    <submittedName>
        <fullName evidence="3">TadE family protein</fullName>
    </submittedName>
</protein>
<proteinExistence type="predicted"/>
<evidence type="ECO:0000256" key="1">
    <source>
        <dbReference type="SAM" id="Phobius"/>
    </source>
</evidence>
<keyword evidence="4" id="KW-1185">Reference proteome</keyword>
<comment type="caution">
    <text evidence="3">The sequence shown here is derived from an EMBL/GenBank/DDBJ whole genome shotgun (WGS) entry which is preliminary data.</text>
</comment>
<dbReference type="RefSeq" id="WP_376806946.1">
    <property type="nucleotide sequence ID" value="NZ_JBHTAC010000013.1"/>
</dbReference>
<feature type="domain" description="TadE-like" evidence="2">
    <location>
        <begin position="11"/>
        <end position="53"/>
    </location>
</feature>
<reference evidence="4" key="1">
    <citation type="journal article" date="2019" name="Int. J. Syst. Evol. Microbiol.">
        <title>The Global Catalogue of Microorganisms (GCM) 10K type strain sequencing project: providing services to taxonomists for standard genome sequencing and annotation.</title>
        <authorList>
            <consortium name="The Broad Institute Genomics Platform"/>
            <consortium name="The Broad Institute Genome Sequencing Center for Infectious Disease"/>
            <person name="Wu L."/>
            <person name="Ma J."/>
        </authorList>
    </citation>
    <scope>NUCLEOTIDE SEQUENCE [LARGE SCALE GENOMIC DNA]</scope>
    <source>
        <strain evidence="4">CGMCC 1.9106</strain>
    </source>
</reference>
<evidence type="ECO:0000259" key="2">
    <source>
        <dbReference type="Pfam" id="PF07811"/>
    </source>
</evidence>
<organism evidence="3 4">
    <name type="scientific">Catellatospora aurea</name>
    <dbReference type="NCBI Taxonomy" id="1337874"/>
    <lineage>
        <taxon>Bacteria</taxon>
        <taxon>Bacillati</taxon>
        <taxon>Actinomycetota</taxon>
        <taxon>Actinomycetes</taxon>
        <taxon>Micromonosporales</taxon>
        <taxon>Micromonosporaceae</taxon>
        <taxon>Catellatospora</taxon>
    </lineage>
</organism>
<dbReference type="InterPro" id="IPR012495">
    <property type="entry name" value="TadE-like_dom"/>
</dbReference>
<name>A0ABW2GZM1_9ACTN</name>
<dbReference type="Pfam" id="PF07811">
    <property type="entry name" value="TadE"/>
    <property type="match status" value="1"/>
</dbReference>
<feature type="transmembrane region" description="Helical" evidence="1">
    <location>
        <begin position="12"/>
        <end position="33"/>
    </location>
</feature>
<gene>
    <name evidence="3" type="ORF">ACFQO7_15285</name>
</gene>
<keyword evidence="1" id="KW-0812">Transmembrane</keyword>